<keyword evidence="6 8" id="KW-1133">Transmembrane helix</keyword>
<keyword evidence="7 8" id="KW-0472">Membrane</keyword>
<evidence type="ECO:0000256" key="6">
    <source>
        <dbReference type="ARBA" id="ARBA00022989"/>
    </source>
</evidence>
<sequence>MAGKILTIFFFITTSIFFFATLYHLYLRDSISSVTSSSIDNNYLQLSDPPPPPLKITTITISSPPPPPKITTITICSPPPKFTTITISSPSPPPKIAITISSKKSDNLVIHENISSPITPFQISPLRGQISSVSILMPDWESFVIVSPDYTHVISHHDPYICLYRTGEISPAFPAGELHFPVRSIFKCEFPKRARRRLPFKPPILMKSTENRNVSMISTMPELLRWTFLVYDSLTTDEDIVLFVKGVNNRQGINREPNEFNCIFGYEGNKVIRTNVTSSIQEVFRCNRPDPTVMEGEGVSISLEILLPVPMVVPSVAYYNAPRKLATNKKLEKARLCACTMVYNVGKFLKEWILYHSKIGVEKFVLYDNASDDDLDKVVDELVHDGYDVKTYFWVWPKTQEAGFSHSTIYAKDSCSWMMYIDVDEFVYSPLWANLSRPSESLLHSLLPNPKNIHDPLLDKRQVGEISIPCYEFGPSNMNSHPITGVTQGYNCRRKFENRHKSIVFLDAVHHSLLNMIHHFILNKRYRGKKMSVHDMAVNHYKFQAWPEFKAKFRRRVSAYVIDWTKELNPRSKDRTPGLGFSPVEPKGWPLKFCEVYDNGLKDLTRRWFALKSPTPLHDYRMQWQR</sequence>
<keyword evidence="3 8" id="KW-0328">Glycosyltransferase</keyword>
<dbReference type="GO" id="GO:0016020">
    <property type="term" value="C:membrane"/>
    <property type="evidence" value="ECO:0007669"/>
    <property type="project" value="UniProtKB-SubCell"/>
</dbReference>
<dbReference type="GO" id="GO:0005737">
    <property type="term" value="C:cytoplasm"/>
    <property type="evidence" value="ECO:0007669"/>
    <property type="project" value="TreeGrafter"/>
</dbReference>
<dbReference type="Pfam" id="PF01697">
    <property type="entry name" value="Glyco_transf_92"/>
    <property type="match status" value="1"/>
</dbReference>
<feature type="transmembrane region" description="Helical" evidence="8">
    <location>
        <begin position="7"/>
        <end position="26"/>
    </location>
</feature>
<protein>
    <recommendedName>
        <fullName evidence="8">Glycosyltransferase family 92 protein</fullName>
        <ecNumber evidence="8">2.4.1.-</ecNumber>
    </recommendedName>
</protein>
<evidence type="ECO:0000256" key="7">
    <source>
        <dbReference type="ARBA" id="ARBA00023136"/>
    </source>
</evidence>
<comment type="caution">
    <text evidence="9">The sequence shown here is derived from an EMBL/GenBank/DDBJ whole genome shotgun (WGS) entry which is preliminary data.</text>
</comment>
<evidence type="ECO:0000256" key="3">
    <source>
        <dbReference type="ARBA" id="ARBA00022676"/>
    </source>
</evidence>
<evidence type="ECO:0000256" key="1">
    <source>
        <dbReference type="ARBA" id="ARBA00004167"/>
    </source>
</evidence>
<dbReference type="GO" id="GO:0016757">
    <property type="term" value="F:glycosyltransferase activity"/>
    <property type="evidence" value="ECO:0007669"/>
    <property type="project" value="UniProtKB-UniRule"/>
</dbReference>
<dbReference type="PANTHER" id="PTHR21461:SF60">
    <property type="entry name" value="GLYCOSYLTRANSFERASE FAMILY 92 PROTEIN"/>
    <property type="match status" value="1"/>
</dbReference>
<evidence type="ECO:0000313" key="10">
    <source>
        <dbReference type="Proteomes" id="UP001371456"/>
    </source>
</evidence>
<comment type="subcellular location">
    <subcellularLocation>
        <location evidence="1">Membrane</location>
        <topology evidence="1">Single-pass membrane protein</topology>
    </subcellularLocation>
</comment>
<keyword evidence="5 8" id="KW-0812">Transmembrane</keyword>
<evidence type="ECO:0000313" key="9">
    <source>
        <dbReference type="EMBL" id="KAK6773014.1"/>
    </source>
</evidence>
<keyword evidence="10" id="KW-1185">Reference proteome</keyword>
<proteinExistence type="inferred from homology"/>
<keyword evidence="4 8" id="KW-0808">Transferase</keyword>
<evidence type="ECO:0000256" key="5">
    <source>
        <dbReference type="ARBA" id="ARBA00022692"/>
    </source>
</evidence>
<accession>A0AAN8SR58</accession>
<evidence type="ECO:0000256" key="4">
    <source>
        <dbReference type="ARBA" id="ARBA00022679"/>
    </source>
</evidence>
<name>A0AAN8SR58_SOLBU</name>
<evidence type="ECO:0000256" key="8">
    <source>
        <dbReference type="RuleBase" id="RU366017"/>
    </source>
</evidence>
<dbReference type="EMBL" id="JBANQN010000012">
    <property type="protein sequence ID" value="KAK6773014.1"/>
    <property type="molecule type" value="Genomic_DNA"/>
</dbReference>
<dbReference type="EC" id="2.4.1.-" evidence="8"/>
<dbReference type="AlphaFoldDB" id="A0AAN8SR58"/>
<dbReference type="InterPro" id="IPR008166">
    <property type="entry name" value="Glyco_transf_92"/>
</dbReference>
<dbReference type="Proteomes" id="UP001371456">
    <property type="component" value="Unassembled WGS sequence"/>
</dbReference>
<comment type="similarity">
    <text evidence="2 8">Belongs to the glycosyltransferase 92 family.</text>
</comment>
<dbReference type="PANTHER" id="PTHR21461">
    <property type="entry name" value="GLYCOSYLTRANSFERASE FAMILY 92 PROTEIN"/>
    <property type="match status" value="1"/>
</dbReference>
<reference evidence="9 10" key="1">
    <citation type="submission" date="2024-02" db="EMBL/GenBank/DDBJ databases">
        <title>de novo genome assembly of Solanum bulbocastanum strain 11H21.</title>
        <authorList>
            <person name="Hosaka A.J."/>
        </authorList>
    </citation>
    <scope>NUCLEOTIDE SEQUENCE [LARGE SCALE GENOMIC DNA]</scope>
    <source>
        <tissue evidence="9">Young leaves</tissue>
    </source>
</reference>
<organism evidence="9 10">
    <name type="scientific">Solanum bulbocastanum</name>
    <name type="common">Wild potato</name>
    <dbReference type="NCBI Taxonomy" id="147425"/>
    <lineage>
        <taxon>Eukaryota</taxon>
        <taxon>Viridiplantae</taxon>
        <taxon>Streptophyta</taxon>
        <taxon>Embryophyta</taxon>
        <taxon>Tracheophyta</taxon>
        <taxon>Spermatophyta</taxon>
        <taxon>Magnoliopsida</taxon>
        <taxon>eudicotyledons</taxon>
        <taxon>Gunneridae</taxon>
        <taxon>Pentapetalae</taxon>
        <taxon>asterids</taxon>
        <taxon>lamiids</taxon>
        <taxon>Solanales</taxon>
        <taxon>Solanaceae</taxon>
        <taxon>Solanoideae</taxon>
        <taxon>Solaneae</taxon>
        <taxon>Solanum</taxon>
    </lineage>
</organism>
<evidence type="ECO:0000256" key="2">
    <source>
        <dbReference type="ARBA" id="ARBA00007647"/>
    </source>
</evidence>
<gene>
    <name evidence="9" type="ORF">RDI58_028252</name>
</gene>